<evidence type="ECO:0000313" key="1">
    <source>
        <dbReference type="EMBL" id="SHE54084.1"/>
    </source>
</evidence>
<dbReference type="Gene3D" id="3.20.20.370">
    <property type="entry name" value="Glycoside hydrolase/deacetylase"/>
    <property type="match status" value="1"/>
</dbReference>
<name>A0A1M4UBL8_STRHI</name>
<evidence type="ECO:0000313" key="2">
    <source>
        <dbReference type="Proteomes" id="UP000184501"/>
    </source>
</evidence>
<dbReference type="EMBL" id="FQVN01000001">
    <property type="protein sequence ID" value="SHE54084.1"/>
    <property type="molecule type" value="Genomic_DNA"/>
</dbReference>
<dbReference type="GO" id="GO:0005975">
    <property type="term" value="P:carbohydrate metabolic process"/>
    <property type="evidence" value="ECO:0007669"/>
    <property type="project" value="InterPro"/>
</dbReference>
<dbReference type="InterPro" id="IPR011330">
    <property type="entry name" value="Glyco_hydro/deAcase_b/a-brl"/>
</dbReference>
<reference evidence="1 2" key="1">
    <citation type="submission" date="2016-11" db="EMBL/GenBank/DDBJ databases">
        <authorList>
            <person name="Jaros S."/>
            <person name="Januszkiewicz K."/>
            <person name="Wedrychowicz H."/>
        </authorList>
    </citation>
    <scope>NUCLEOTIDE SEQUENCE [LARGE SCALE GENOMIC DNA]</scope>
    <source>
        <strain evidence="1 2">DSM 44523</strain>
    </source>
</reference>
<dbReference type="InterPro" id="IPR018763">
    <property type="entry name" value="DUF2334"/>
</dbReference>
<dbReference type="SUPFAM" id="SSF88713">
    <property type="entry name" value="Glycoside hydrolase/deacetylase"/>
    <property type="match status" value="1"/>
</dbReference>
<dbReference type="STRING" id="2017.SAMN05444320_101365"/>
<accession>A0A1M4UBL8</accession>
<dbReference type="Proteomes" id="UP000184501">
    <property type="component" value="Unassembled WGS sequence"/>
</dbReference>
<sequence>MRRHGYVPTRLVVSLSGIAGRTVRRCAELAADLDRRAVPLSLLLTPRPAHGDRTDPGSPALRWVRLRQSVGDALVLHGFAHPDRSDGGWVPGARLWRRGEFAALPTHEAGLRLLAARAALERLELSTDCFAPPRWLASPGTRAALRRHGFAVCAEATAVHDLRSGAVHRARVHGVGRGDVAEPWWCWALVLGVARAARRGGLVRLGVDAADLARPGPRQAVLDAVDIALHHGAEPTTYAEFVSPARPLPEAPSGAGRRR</sequence>
<organism evidence="1 2">
    <name type="scientific">Streptoalloteichus hindustanus</name>
    <dbReference type="NCBI Taxonomy" id="2017"/>
    <lineage>
        <taxon>Bacteria</taxon>
        <taxon>Bacillati</taxon>
        <taxon>Actinomycetota</taxon>
        <taxon>Actinomycetes</taxon>
        <taxon>Pseudonocardiales</taxon>
        <taxon>Pseudonocardiaceae</taxon>
        <taxon>Streptoalloteichus</taxon>
    </lineage>
</organism>
<dbReference type="AlphaFoldDB" id="A0A1M4UBL8"/>
<evidence type="ECO:0008006" key="3">
    <source>
        <dbReference type="Google" id="ProtNLM"/>
    </source>
</evidence>
<protein>
    <recommendedName>
        <fullName evidence="3">Deacetylase</fullName>
    </recommendedName>
</protein>
<gene>
    <name evidence="1" type="ORF">SAMN05444320_101365</name>
</gene>
<keyword evidence="2" id="KW-1185">Reference proteome</keyword>
<proteinExistence type="predicted"/>
<dbReference type="Pfam" id="PF10096">
    <property type="entry name" value="DUF2334"/>
    <property type="match status" value="1"/>
</dbReference>